<accession>A0A7X5C2C1</accession>
<dbReference type="Proteomes" id="UP000558113">
    <property type="component" value="Unassembled WGS sequence"/>
</dbReference>
<organism evidence="3 4">
    <name type="scientific">Paenibacillus sacheonensis</name>
    <dbReference type="NCBI Taxonomy" id="742054"/>
    <lineage>
        <taxon>Bacteria</taxon>
        <taxon>Bacillati</taxon>
        <taxon>Bacillota</taxon>
        <taxon>Bacilli</taxon>
        <taxon>Bacillales</taxon>
        <taxon>Paenibacillaceae</taxon>
        <taxon>Paenibacillus</taxon>
    </lineage>
</organism>
<evidence type="ECO:0008006" key="5">
    <source>
        <dbReference type="Google" id="ProtNLM"/>
    </source>
</evidence>
<name>A0A7X5C2C1_9BACL</name>
<dbReference type="Pfam" id="PF10737">
    <property type="entry name" value="GerPC"/>
    <property type="match status" value="2"/>
</dbReference>
<protein>
    <recommendedName>
        <fullName evidence="5">Spore germination protein PC</fullName>
    </recommendedName>
</protein>
<keyword evidence="4" id="KW-1185">Reference proteome</keyword>
<evidence type="ECO:0000256" key="2">
    <source>
        <dbReference type="SAM" id="MobiDB-lite"/>
    </source>
</evidence>
<dbReference type="OrthoDB" id="2991331at2"/>
<feature type="region of interest" description="Disordered" evidence="2">
    <location>
        <begin position="100"/>
        <end position="146"/>
    </location>
</feature>
<dbReference type="AlphaFoldDB" id="A0A7X5C2C1"/>
<feature type="coiled-coil region" evidence="1">
    <location>
        <begin position="22"/>
        <end position="56"/>
    </location>
</feature>
<dbReference type="RefSeq" id="WP_161700794.1">
    <property type="nucleotide sequence ID" value="NZ_JAAAMU010000010.1"/>
</dbReference>
<dbReference type="EMBL" id="JAAAMU010000010">
    <property type="protein sequence ID" value="NBC71130.1"/>
    <property type="molecule type" value="Genomic_DNA"/>
</dbReference>
<evidence type="ECO:0000256" key="1">
    <source>
        <dbReference type="SAM" id="Coils"/>
    </source>
</evidence>
<evidence type="ECO:0000313" key="3">
    <source>
        <dbReference type="EMBL" id="NBC71130.1"/>
    </source>
</evidence>
<reference evidence="3 4" key="1">
    <citation type="submission" date="2020-01" db="EMBL/GenBank/DDBJ databases">
        <title>Paenibacillus soybeanensis sp. nov. isolated from the nodules of soybean (Glycine max(L.) Merr).</title>
        <authorList>
            <person name="Wang H."/>
        </authorList>
    </citation>
    <scope>NUCLEOTIDE SEQUENCE [LARGE SCALE GENOMIC DNA]</scope>
    <source>
        <strain evidence="3 4">DSM 23054</strain>
    </source>
</reference>
<feature type="compositionally biased region" description="Gly residues" evidence="2">
    <location>
        <begin position="104"/>
        <end position="131"/>
    </location>
</feature>
<dbReference type="InterPro" id="IPR019673">
    <property type="entry name" value="Spore_germination_GerPC"/>
</dbReference>
<proteinExistence type="predicted"/>
<keyword evidence="1" id="KW-0175">Coiled coil</keyword>
<comment type="caution">
    <text evidence="3">The sequence shown here is derived from an EMBL/GenBank/DDBJ whole genome shotgun (WGS) entry which is preliminary data.</text>
</comment>
<sequence>MQNEPQRTPSPWQMVMGLNQYVQQLQCQVNDQQALINRLCRQLDALNERLDALENKPYYHVDTIQYHFDQLKVEKLSGTLNIGMSVPNEEQIKEIGQLVMPVGGSSGNGNGTGSGNSSGHGTGSGNGGGNGSANLGKGSVSGHNFGTDSSTGGVLVGNGLGGHPFSAGVVNDPITSKEPQMDPQATNVPHEFPTPSSLGIPPSVTPAPPYAEIRHAIDCYLDAAAPQQLQQLEAETGIALDPFHRRLVIEDIRKQMSQRIQFYMQTLSRDKHAEAASDPTGTEFQEEVVRKTKRDIDTALRNYVGRLLNPS</sequence>
<gene>
    <name evidence="3" type="ORF">GT003_19220</name>
</gene>
<evidence type="ECO:0000313" key="4">
    <source>
        <dbReference type="Proteomes" id="UP000558113"/>
    </source>
</evidence>